<dbReference type="Proteomes" id="UP001419268">
    <property type="component" value="Unassembled WGS sequence"/>
</dbReference>
<gene>
    <name evidence="8" type="ORF">Scep_025817</name>
</gene>
<feature type="domain" description="AP2/ERF" evidence="7">
    <location>
        <begin position="134"/>
        <end position="191"/>
    </location>
</feature>
<keyword evidence="3" id="KW-0238">DNA-binding</keyword>
<dbReference type="GO" id="GO:0003700">
    <property type="term" value="F:DNA-binding transcription factor activity"/>
    <property type="evidence" value="ECO:0007669"/>
    <property type="project" value="InterPro"/>
</dbReference>
<feature type="region of interest" description="Disordered" evidence="6">
    <location>
        <begin position="193"/>
        <end position="217"/>
    </location>
</feature>
<dbReference type="SUPFAM" id="SSF54171">
    <property type="entry name" value="DNA-binding domain"/>
    <property type="match status" value="1"/>
</dbReference>
<dbReference type="PANTHER" id="PTHR31194">
    <property type="entry name" value="SHN SHINE , DNA BINDING / TRANSCRIPTION FACTOR"/>
    <property type="match status" value="1"/>
</dbReference>
<dbReference type="EMBL" id="JBBNAG010000011">
    <property type="protein sequence ID" value="KAK9094348.1"/>
    <property type="molecule type" value="Genomic_DNA"/>
</dbReference>
<dbReference type="Gene3D" id="3.30.730.10">
    <property type="entry name" value="AP2/ERF domain"/>
    <property type="match status" value="1"/>
</dbReference>
<dbReference type="PROSITE" id="PS51032">
    <property type="entry name" value="AP2_ERF"/>
    <property type="match status" value="1"/>
</dbReference>
<keyword evidence="2" id="KW-0805">Transcription regulation</keyword>
<keyword evidence="5" id="KW-0539">Nucleus</keyword>
<comment type="caution">
    <text evidence="8">The sequence shown here is derived from an EMBL/GenBank/DDBJ whole genome shotgun (WGS) entry which is preliminary data.</text>
</comment>
<dbReference type="InterPro" id="IPR016177">
    <property type="entry name" value="DNA-bd_dom_sf"/>
</dbReference>
<dbReference type="GO" id="GO:0003677">
    <property type="term" value="F:DNA binding"/>
    <property type="evidence" value="ECO:0007669"/>
    <property type="project" value="UniProtKB-KW"/>
</dbReference>
<evidence type="ECO:0000256" key="6">
    <source>
        <dbReference type="SAM" id="MobiDB-lite"/>
    </source>
</evidence>
<evidence type="ECO:0000256" key="1">
    <source>
        <dbReference type="ARBA" id="ARBA00004123"/>
    </source>
</evidence>
<feature type="region of interest" description="Disordered" evidence="6">
    <location>
        <begin position="89"/>
        <end position="136"/>
    </location>
</feature>
<reference evidence="8 9" key="1">
    <citation type="submission" date="2024-01" db="EMBL/GenBank/DDBJ databases">
        <title>Genome assemblies of Stephania.</title>
        <authorList>
            <person name="Yang L."/>
        </authorList>
    </citation>
    <scope>NUCLEOTIDE SEQUENCE [LARGE SCALE GENOMIC DNA]</scope>
    <source>
        <strain evidence="8">JXDWG</strain>
        <tissue evidence="8">Leaf</tissue>
    </source>
</reference>
<sequence>MDLSMFKSIKETKHIKVSRVFVKPNKPLKNQAAETSCCTSSSSFSHPKVVRISVTDGNATDSSSDGEEEDEYFGRNRLKRYINEIRIEPACSSTTTGGGHGGDGEKNRSVRRRMTNVTNRPPQSRRRVSPNEKKFRGVRQRPWGKWAAEIRDPVKRVRMWLGTYNTAEEAATAYDRMAIQFRGADALTNFGGVGADETNSKPKKTSSVSGYDSAEDSQNVVSSPISVLRFPKEEEAKINDDILNKSQQNGVGEVEVKIEKSRGMVGEFVEECLDNFDLPMDLPFLDNFNFESEAPSMKLFGELDDLNIDVEQDLKFDGLGEAFVGFEEDFGSLTMRPNDHFGEVDEWFVPDPVVAV</sequence>
<name>A0AAP0HMM8_9MAGN</name>
<evidence type="ECO:0000256" key="4">
    <source>
        <dbReference type="ARBA" id="ARBA00023163"/>
    </source>
</evidence>
<evidence type="ECO:0000256" key="2">
    <source>
        <dbReference type="ARBA" id="ARBA00023015"/>
    </source>
</evidence>
<accession>A0AAP0HMM8</accession>
<dbReference type="PANTHER" id="PTHR31194:SF140">
    <property type="entry name" value="ETHYLENE-RESPONSIVE TRANSCRIPTION FACTOR CRF2"/>
    <property type="match status" value="1"/>
</dbReference>
<dbReference type="FunFam" id="3.30.730.10:FF:000001">
    <property type="entry name" value="Ethylene-responsive transcription factor 2"/>
    <property type="match status" value="1"/>
</dbReference>
<protein>
    <recommendedName>
        <fullName evidence="7">AP2/ERF domain-containing protein</fullName>
    </recommendedName>
</protein>
<keyword evidence="4" id="KW-0804">Transcription</keyword>
<dbReference type="CDD" id="cd00018">
    <property type="entry name" value="AP2"/>
    <property type="match status" value="1"/>
</dbReference>
<dbReference type="PRINTS" id="PR00367">
    <property type="entry name" value="ETHRSPELEMNT"/>
</dbReference>
<dbReference type="InterPro" id="IPR050913">
    <property type="entry name" value="AP2/ERF_ERF"/>
</dbReference>
<organism evidence="8 9">
    <name type="scientific">Stephania cephalantha</name>
    <dbReference type="NCBI Taxonomy" id="152367"/>
    <lineage>
        <taxon>Eukaryota</taxon>
        <taxon>Viridiplantae</taxon>
        <taxon>Streptophyta</taxon>
        <taxon>Embryophyta</taxon>
        <taxon>Tracheophyta</taxon>
        <taxon>Spermatophyta</taxon>
        <taxon>Magnoliopsida</taxon>
        <taxon>Ranunculales</taxon>
        <taxon>Menispermaceae</taxon>
        <taxon>Menispermoideae</taxon>
        <taxon>Cissampelideae</taxon>
        <taxon>Stephania</taxon>
    </lineage>
</organism>
<evidence type="ECO:0000313" key="9">
    <source>
        <dbReference type="Proteomes" id="UP001419268"/>
    </source>
</evidence>
<dbReference type="AlphaFoldDB" id="A0AAP0HMM8"/>
<evidence type="ECO:0000256" key="5">
    <source>
        <dbReference type="ARBA" id="ARBA00023242"/>
    </source>
</evidence>
<dbReference type="SMART" id="SM00380">
    <property type="entry name" value="AP2"/>
    <property type="match status" value="1"/>
</dbReference>
<evidence type="ECO:0000313" key="8">
    <source>
        <dbReference type="EMBL" id="KAK9094348.1"/>
    </source>
</evidence>
<dbReference type="InterPro" id="IPR036955">
    <property type="entry name" value="AP2/ERF_dom_sf"/>
</dbReference>
<evidence type="ECO:0000259" key="7">
    <source>
        <dbReference type="PROSITE" id="PS51032"/>
    </source>
</evidence>
<dbReference type="InterPro" id="IPR001471">
    <property type="entry name" value="AP2/ERF_dom"/>
</dbReference>
<evidence type="ECO:0000256" key="3">
    <source>
        <dbReference type="ARBA" id="ARBA00023125"/>
    </source>
</evidence>
<proteinExistence type="predicted"/>
<feature type="compositionally biased region" description="Polar residues" evidence="6">
    <location>
        <begin position="205"/>
        <end position="217"/>
    </location>
</feature>
<dbReference type="GO" id="GO:0005634">
    <property type="term" value="C:nucleus"/>
    <property type="evidence" value="ECO:0007669"/>
    <property type="project" value="UniProtKB-SubCell"/>
</dbReference>
<dbReference type="Pfam" id="PF00847">
    <property type="entry name" value="AP2"/>
    <property type="match status" value="1"/>
</dbReference>
<comment type="subcellular location">
    <subcellularLocation>
        <location evidence="1">Nucleus</location>
    </subcellularLocation>
</comment>
<keyword evidence="9" id="KW-1185">Reference proteome</keyword>